<reference evidence="2 3" key="1">
    <citation type="submission" date="2020-03" db="EMBL/GenBank/DDBJ databases">
        <title>WGS of actinomycetes isolated from Thailand.</title>
        <authorList>
            <person name="Thawai C."/>
        </authorList>
    </citation>
    <scope>NUCLEOTIDE SEQUENCE [LARGE SCALE GENOMIC DNA]</scope>
    <source>
        <strain evidence="2 3">HSS6-12</strain>
    </source>
</reference>
<dbReference type="Proteomes" id="UP000783871">
    <property type="component" value="Unassembled WGS sequence"/>
</dbReference>
<accession>A0ABX0Z859</accession>
<gene>
    <name evidence="2" type="ORF">HCJ94_11480</name>
</gene>
<evidence type="ECO:0000313" key="3">
    <source>
        <dbReference type="Proteomes" id="UP000783871"/>
    </source>
</evidence>
<feature type="region of interest" description="Disordered" evidence="1">
    <location>
        <begin position="344"/>
        <end position="369"/>
    </location>
</feature>
<feature type="region of interest" description="Disordered" evidence="1">
    <location>
        <begin position="196"/>
        <end position="219"/>
    </location>
</feature>
<protein>
    <submittedName>
        <fullName evidence="2">Uncharacterized protein</fullName>
    </submittedName>
</protein>
<keyword evidence="3" id="KW-1185">Reference proteome</keyword>
<name>A0ABX0Z859_9ACTN</name>
<sequence length="406" mass="44318">MPDYDLNRLGSRAFEQMIVALGRLEIGPGVQVFGDGPDGGREATYTATINWSATSTGVSDRIDAWTRYVVLQSKFQIKPKPEPRDNAVWLQGEISREVARWIKVVAERTRSRLPDYLIFVTNVDLTAVAEAGGIDTINSFIAKKINEKETRDSGLHVKGFVIWHADPSPRCSSWSRPHCPSNRPAPPPWCTATGGRWRSRPGQVDPQPAGRAGVPRCHAPGGRSWPLAREVVDGTVAALERLGLGVPSNRRWPVRVDLAKCAEEISTGTETTLLRWISTMIQKRTEQDIQPVQLREWLRTWPWALILDGLDEVPSAAARRMLYRQIGSTGMFTTRSGAAMPYARLNPDTAPAPPTRQDGPGPGTGRSSCCCPSGPAAIVGCGPSGVGWGAGTGWGERPRSLRAASW</sequence>
<dbReference type="EMBL" id="JAATEO010000010">
    <property type="protein sequence ID" value="NJP32584.1"/>
    <property type="molecule type" value="Genomic_DNA"/>
</dbReference>
<proteinExistence type="predicted"/>
<organism evidence="2 3">
    <name type="scientific">Micromonospora thermarum</name>
    <dbReference type="NCBI Taxonomy" id="2720024"/>
    <lineage>
        <taxon>Bacteria</taxon>
        <taxon>Bacillati</taxon>
        <taxon>Actinomycetota</taxon>
        <taxon>Actinomycetes</taxon>
        <taxon>Micromonosporales</taxon>
        <taxon>Micromonosporaceae</taxon>
        <taxon>Micromonospora</taxon>
    </lineage>
</organism>
<comment type="caution">
    <text evidence="2">The sequence shown here is derived from an EMBL/GenBank/DDBJ whole genome shotgun (WGS) entry which is preliminary data.</text>
</comment>
<evidence type="ECO:0000256" key="1">
    <source>
        <dbReference type="SAM" id="MobiDB-lite"/>
    </source>
</evidence>
<evidence type="ECO:0000313" key="2">
    <source>
        <dbReference type="EMBL" id="NJP32584.1"/>
    </source>
</evidence>
<dbReference type="RefSeq" id="WP_168000971.1">
    <property type="nucleotide sequence ID" value="NZ_JAATEO010000010.1"/>
</dbReference>